<dbReference type="STRING" id="86259.A0A4Z1PKM4"/>
<dbReference type="GO" id="GO:0005634">
    <property type="term" value="C:nucleus"/>
    <property type="evidence" value="ECO:0007669"/>
    <property type="project" value="UniProtKB-SubCell"/>
</dbReference>
<accession>A0A4Z1PKM4</accession>
<dbReference type="InterPro" id="IPR036864">
    <property type="entry name" value="Zn2-C6_fun-type_DNA-bd_sf"/>
</dbReference>
<dbReference type="GO" id="GO:0008270">
    <property type="term" value="F:zinc ion binding"/>
    <property type="evidence" value="ECO:0007669"/>
    <property type="project" value="InterPro"/>
</dbReference>
<organism evidence="6 7">
    <name type="scientific">Venturia nashicola</name>
    <dbReference type="NCBI Taxonomy" id="86259"/>
    <lineage>
        <taxon>Eukaryota</taxon>
        <taxon>Fungi</taxon>
        <taxon>Dikarya</taxon>
        <taxon>Ascomycota</taxon>
        <taxon>Pezizomycotina</taxon>
        <taxon>Dothideomycetes</taxon>
        <taxon>Pleosporomycetidae</taxon>
        <taxon>Venturiales</taxon>
        <taxon>Venturiaceae</taxon>
        <taxon>Venturia</taxon>
    </lineage>
</organism>
<evidence type="ECO:0000313" key="7">
    <source>
        <dbReference type="Proteomes" id="UP000298493"/>
    </source>
</evidence>
<dbReference type="InterPro" id="IPR050613">
    <property type="entry name" value="Sec_Metabolite_Reg"/>
</dbReference>
<keyword evidence="7" id="KW-1185">Reference proteome</keyword>
<dbReference type="SMART" id="SM00906">
    <property type="entry name" value="Fungal_trans"/>
    <property type="match status" value="1"/>
</dbReference>
<dbReference type="CDD" id="cd12148">
    <property type="entry name" value="fungal_TF_MHR"/>
    <property type="match status" value="1"/>
</dbReference>
<dbReference type="Proteomes" id="UP000298493">
    <property type="component" value="Unassembled WGS sequence"/>
</dbReference>
<evidence type="ECO:0000256" key="2">
    <source>
        <dbReference type="ARBA" id="ARBA00022723"/>
    </source>
</evidence>
<sequence length="740" mass="83088">MAYEGGPGQSYSQGPKKFSCKLCYQRKVKCDRNDPCGYCSRRQDTCVYENPPPPKRRKRAHEGEDGPIRLSSRSNDILPTPTTPTTPSRTDTPSSFTASTSEHGKGNTVSDTIKEACNNKSASDGRLISDQGRTRYLDNNLWVLVDDELRNPDQILREGAPNNDLSPENHGPDSGAIDAGSMLFGTGTYSDEALAELYPTPKHSFILWQAYQENVHLLCHMIHPPSFQHVVEEAASNVRAISRSNLALLFSIHVFAVASMSNAECEKRLNQPRVKLLTRLKIGTRQALIKAAFVRSTDLTTLTAFLNFLLCMRHGFDAQTLWVLSGVAFRIAQRIGLHHDQASDSLSPFEIEMRRRLWRQLIILDHTSSELAGSAPTYSIMIGQSDAKLPLNVNDTDLSPTMSSFPTPHEGATDMIFCQLRYEFGSFFVQLTKPGLKAQQQQQQQAHHGGIDDSPFSMAKKDETINALEQTLQQKFLKYCDPLIPLHNLTAIAARAAICGMRLRAHHPRQYADGGASMSQSERDTLFTLSLKIMQYDTLVHATPSLHKFLWHVRVYFQWHALIYLLTEMRFRKVGPEAEKAWEQVEDVFQYHAEILNQDDYALYSAIRILTLRAWEARKAELQRLHLAVEMPPVILKMRDMGLEMKGPFPVRALENNLNMNHHVAVSNGLPSVAKDHTVAPQGFARSQLGEMGQGDGGGVGEGGKSVFQEPSPVDWEQWDELLRSMDLPDLNTSLETFFK</sequence>
<gene>
    <name evidence="6" type="ORF">E6O75_ATG02096</name>
</gene>
<dbReference type="PANTHER" id="PTHR31001">
    <property type="entry name" value="UNCHARACTERIZED TRANSCRIPTIONAL REGULATORY PROTEIN"/>
    <property type="match status" value="1"/>
</dbReference>
<dbReference type="AlphaFoldDB" id="A0A4Z1PKM4"/>
<dbReference type="Pfam" id="PF04082">
    <property type="entry name" value="Fungal_trans"/>
    <property type="match status" value="1"/>
</dbReference>
<proteinExistence type="predicted"/>
<keyword evidence="3" id="KW-0539">Nucleus</keyword>
<comment type="subcellular location">
    <subcellularLocation>
        <location evidence="1">Nucleus</location>
    </subcellularLocation>
</comment>
<keyword evidence="2" id="KW-0479">Metal-binding</keyword>
<dbReference type="CDD" id="cd00067">
    <property type="entry name" value="GAL4"/>
    <property type="match status" value="1"/>
</dbReference>
<feature type="region of interest" description="Disordered" evidence="4">
    <location>
        <begin position="47"/>
        <end position="110"/>
    </location>
</feature>
<comment type="caution">
    <text evidence="6">The sequence shown here is derived from an EMBL/GenBank/DDBJ whole genome shotgun (WGS) entry which is preliminary data.</text>
</comment>
<name>A0A4Z1PKM4_9PEZI</name>
<dbReference type="PROSITE" id="PS50048">
    <property type="entry name" value="ZN2_CY6_FUNGAL_2"/>
    <property type="match status" value="1"/>
</dbReference>
<feature type="compositionally biased region" description="Low complexity" evidence="4">
    <location>
        <begin position="79"/>
        <end position="97"/>
    </location>
</feature>
<evidence type="ECO:0000256" key="4">
    <source>
        <dbReference type="SAM" id="MobiDB-lite"/>
    </source>
</evidence>
<protein>
    <recommendedName>
        <fullName evidence="5">Zn(2)-C6 fungal-type domain-containing protein</fullName>
    </recommendedName>
</protein>
<evidence type="ECO:0000256" key="1">
    <source>
        <dbReference type="ARBA" id="ARBA00004123"/>
    </source>
</evidence>
<dbReference type="PANTHER" id="PTHR31001:SF85">
    <property type="entry name" value="ZN(II)2CYS6 TRANSCRIPTION FACTOR (EUROFUNG)"/>
    <property type="match status" value="1"/>
</dbReference>
<dbReference type="Gene3D" id="4.10.240.10">
    <property type="entry name" value="Zn(2)-C6 fungal-type DNA-binding domain"/>
    <property type="match status" value="1"/>
</dbReference>
<evidence type="ECO:0000259" key="5">
    <source>
        <dbReference type="PROSITE" id="PS50048"/>
    </source>
</evidence>
<dbReference type="EMBL" id="SNSC02000007">
    <property type="protein sequence ID" value="TID22922.1"/>
    <property type="molecule type" value="Genomic_DNA"/>
</dbReference>
<dbReference type="InterPro" id="IPR001138">
    <property type="entry name" value="Zn2Cys6_DnaBD"/>
</dbReference>
<evidence type="ECO:0000256" key="3">
    <source>
        <dbReference type="ARBA" id="ARBA00023242"/>
    </source>
</evidence>
<dbReference type="GO" id="GO:0006351">
    <property type="term" value="P:DNA-templated transcription"/>
    <property type="evidence" value="ECO:0007669"/>
    <property type="project" value="InterPro"/>
</dbReference>
<dbReference type="GO" id="GO:0003677">
    <property type="term" value="F:DNA binding"/>
    <property type="evidence" value="ECO:0007669"/>
    <property type="project" value="InterPro"/>
</dbReference>
<dbReference type="SUPFAM" id="SSF57701">
    <property type="entry name" value="Zn2/Cys6 DNA-binding domain"/>
    <property type="match status" value="1"/>
</dbReference>
<dbReference type="Pfam" id="PF00172">
    <property type="entry name" value="Zn_clus"/>
    <property type="match status" value="1"/>
</dbReference>
<evidence type="ECO:0000313" key="6">
    <source>
        <dbReference type="EMBL" id="TID22922.1"/>
    </source>
</evidence>
<dbReference type="SMART" id="SM00066">
    <property type="entry name" value="GAL4"/>
    <property type="match status" value="1"/>
</dbReference>
<dbReference type="InterPro" id="IPR007219">
    <property type="entry name" value="XnlR_reg_dom"/>
</dbReference>
<feature type="domain" description="Zn(2)-C6 fungal-type" evidence="5">
    <location>
        <begin position="19"/>
        <end position="48"/>
    </location>
</feature>
<dbReference type="GO" id="GO:0000981">
    <property type="term" value="F:DNA-binding transcription factor activity, RNA polymerase II-specific"/>
    <property type="evidence" value="ECO:0007669"/>
    <property type="project" value="InterPro"/>
</dbReference>
<reference evidence="6 7" key="1">
    <citation type="submission" date="2019-04" db="EMBL/GenBank/DDBJ databases">
        <title>High contiguity whole genome sequence and gene annotation resource for two Venturia nashicola isolates.</title>
        <authorList>
            <person name="Prokchorchik M."/>
            <person name="Won K."/>
            <person name="Lee Y."/>
            <person name="Choi E.D."/>
            <person name="Segonzac C."/>
            <person name="Sohn K.H."/>
        </authorList>
    </citation>
    <scope>NUCLEOTIDE SEQUENCE [LARGE SCALE GENOMIC DNA]</scope>
    <source>
        <strain evidence="6 7">PRI2</strain>
    </source>
</reference>